<accession>A0A7W5YBF2</accession>
<dbReference type="Pfam" id="PF00805">
    <property type="entry name" value="Pentapeptide"/>
    <property type="match status" value="2"/>
</dbReference>
<dbReference type="Proteomes" id="UP000579945">
    <property type="component" value="Unassembled WGS sequence"/>
</dbReference>
<evidence type="ECO:0000256" key="1">
    <source>
        <dbReference type="SAM" id="Phobius"/>
    </source>
</evidence>
<dbReference type="InterPro" id="IPR051082">
    <property type="entry name" value="Pentapeptide-BTB/POZ_domain"/>
</dbReference>
<dbReference type="RefSeq" id="WP_183649618.1">
    <property type="nucleotide sequence ID" value="NZ_BAAAXX010000150.1"/>
</dbReference>
<keyword evidence="3" id="KW-1185">Reference proteome</keyword>
<keyword evidence="1" id="KW-1133">Transmembrane helix</keyword>
<dbReference type="EMBL" id="JACIBV010000001">
    <property type="protein sequence ID" value="MBB3728108.1"/>
    <property type="molecule type" value="Genomic_DNA"/>
</dbReference>
<reference evidence="2 3" key="1">
    <citation type="submission" date="2020-08" db="EMBL/GenBank/DDBJ databases">
        <title>Sequencing the genomes of 1000 actinobacteria strains.</title>
        <authorList>
            <person name="Klenk H.-P."/>
        </authorList>
    </citation>
    <scope>NUCLEOTIDE SEQUENCE [LARGE SCALE GENOMIC DNA]</scope>
    <source>
        <strain evidence="2 3">DSM 44320</strain>
    </source>
</reference>
<dbReference type="GeneID" id="95390366"/>
<sequence>MSRIEDRTPPLPGHPIRTDKIARVGSSRYRISGPFILTAFLGVATLAGAFFLPRYLLAWDLGTAKPPADYATAVNNIRTALLQGVGGLVLLIGAYLTWRQLQLSRHGQATESFAAAIAHLGDTAVDVRLGGIYALERIARSSTADRRTIGEILSAFIGNRARDPERDIQHARQMTTAPGSSVNLSLRAPDIHAAMTVLGRRDPVRGQVLRLDRVVLPKTDLASARLRDVDLHFSDLTEASFVGADLTRADLTGVRLAGAILADAILYQADLRDAVLTGAIAEGIDLRGTDLSRAELRNANLRGARLDYSDLRGATLTGAILTGASLKRVVFDETTTWPDGFDAALIRPARPRSLPPVRPRTYDEFAVKAATAEDDPPAEAE</sequence>
<dbReference type="PANTHER" id="PTHR14136:SF17">
    <property type="entry name" value="BTB_POZ DOMAIN-CONTAINING PROTEIN KCTD9"/>
    <property type="match status" value="1"/>
</dbReference>
<organism evidence="2 3">
    <name type="scientific">Nonomuraea dietziae</name>
    <dbReference type="NCBI Taxonomy" id="65515"/>
    <lineage>
        <taxon>Bacteria</taxon>
        <taxon>Bacillati</taxon>
        <taxon>Actinomycetota</taxon>
        <taxon>Actinomycetes</taxon>
        <taxon>Streptosporangiales</taxon>
        <taxon>Streptosporangiaceae</taxon>
        <taxon>Nonomuraea</taxon>
    </lineage>
</organism>
<dbReference type="AlphaFoldDB" id="A0A7W5YBF2"/>
<dbReference type="InterPro" id="IPR001646">
    <property type="entry name" value="5peptide_repeat"/>
</dbReference>
<keyword evidence="1" id="KW-0812">Transmembrane</keyword>
<keyword evidence="1" id="KW-0472">Membrane</keyword>
<feature type="transmembrane region" description="Helical" evidence="1">
    <location>
        <begin position="35"/>
        <end position="57"/>
    </location>
</feature>
<dbReference type="PANTHER" id="PTHR14136">
    <property type="entry name" value="BTB_POZ DOMAIN-CONTAINING PROTEIN KCTD9"/>
    <property type="match status" value="1"/>
</dbReference>
<dbReference type="SUPFAM" id="SSF141571">
    <property type="entry name" value="Pentapeptide repeat-like"/>
    <property type="match status" value="1"/>
</dbReference>
<gene>
    <name evidence="2" type="ORF">FHR33_003968</name>
</gene>
<name>A0A7W5YBF2_9ACTN</name>
<protein>
    <submittedName>
        <fullName evidence="2">Uncharacterized protein YjbI with pentapeptide repeats</fullName>
    </submittedName>
</protein>
<feature type="transmembrane region" description="Helical" evidence="1">
    <location>
        <begin position="77"/>
        <end position="98"/>
    </location>
</feature>
<evidence type="ECO:0000313" key="2">
    <source>
        <dbReference type="EMBL" id="MBB3728108.1"/>
    </source>
</evidence>
<proteinExistence type="predicted"/>
<dbReference type="Gene3D" id="2.160.20.80">
    <property type="entry name" value="E3 ubiquitin-protein ligase SopA"/>
    <property type="match status" value="2"/>
</dbReference>
<comment type="caution">
    <text evidence="2">The sequence shown here is derived from an EMBL/GenBank/DDBJ whole genome shotgun (WGS) entry which is preliminary data.</text>
</comment>
<evidence type="ECO:0000313" key="3">
    <source>
        <dbReference type="Proteomes" id="UP000579945"/>
    </source>
</evidence>